<feature type="chain" id="PRO_5047483626" evidence="1">
    <location>
        <begin position="20"/>
        <end position="190"/>
    </location>
</feature>
<keyword evidence="1" id="KW-0732">Signal</keyword>
<keyword evidence="3" id="KW-1185">Reference proteome</keyword>
<comment type="caution">
    <text evidence="2">The sequence shown here is derived from an EMBL/GenBank/DDBJ whole genome shotgun (WGS) entry which is preliminary data.</text>
</comment>
<dbReference type="Gene3D" id="2.60.40.200">
    <property type="entry name" value="Superoxide dismutase, copper/zinc binding domain"/>
    <property type="match status" value="1"/>
</dbReference>
<dbReference type="EMBL" id="JBFXLS010000020">
    <property type="protein sequence ID" value="KAL2828504.1"/>
    <property type="molecule type" value="Genomic_DNA"/>
</dbReference>
<feature type="signal peptide" evidence="1">
    <location>
        <begin position="1"/>
        <end position="19"/>
    </location>
</feature>
<gene>
    <name evidence="2" type="ORF">BDW59DRAFT_50117</name>
</gene>
<evidence type="ECO:0000313" key="2">
    <source>
        <dbReference type="EMBL" id="KAL2828504.1"/>
    </source>
</evidence>
<dbReference type="Proteomes" id="UP001610335">
    <property type="component" value="Unassembled WGS sequence"/>
</dbReference>
<name>A0ABR4IL65_9EURO</name>
<dbReference type="SUPFAM" id="SSF49329">
    <property type="entry name" value="Cu,Zn superoxide dismutase-like"/>
    <property type="match status" value="1"/>
</dbReference>
<proteinExistence type="predicted"/>
<evidence type="ECO:0000313" key="3">
    <source>
        <dbReference type="Proteomes" id="UP001610335"/>
    </source>
</evidence>
<evidence type="ECO:0000256" key="1">
    <source>
        <dbReference type="SAM" id="SignalP"/>
    </source>
</evidence>
<organism evidence="2 3">
    <name type="scientific">Aspergillus cavernicola</name>
    <dbReference type="NCBI Taxonomy" id="176166"/>
    <lineage>
        <taxon>Eukaryota</taxon>
        <taxon>Fungi</taxon>
        <taxon>Dikarya</taxon>
        <taxon>Ascomycota</taxon>
        <taxon>Pezizomycotina</taxon>
        <taxon>Eurotiomycetes</taxon>
        <taxon>Eurotiomycetidae</taxon>
        <taxon>Eurotiales</taxon>
        <taxon>Aspergillaceae</taxon>
        <taxon>Aspergillus</taxon>
        <taxon>Aspergillus subgen. Nidulantes</taxon>
    </lineage>
</organism>
<accession>A0ABR4IL65</accession>
<protein>
    <submittedName>
        <fullName evidence="2">Superoxide dismutase</fullName>
    </submittedName>
</protein>
<reference evidence="2 3" key="1">
    <citation type="submission" date="2024-07" db="EMBL/GenBank/DDBJ databases">
        <title>Section-level genome sequencing and comparative genomics of Aspergillus sections Usti and Cavernicolus.</title>
        <authorList>
            <consortium name="Lawrence Berkeley National Laboratory"/>
            <person name="Nybo J.L."/>
            <person name="Vesth T.C."/>
            <person name="Theobald S."/>
            <person name="Frisvad J.C."/>
            <person name="Larsen T.O."/>
            <person name="Kjaerboelling I."/>
            <person name="Rothschild-Mancinelli K."/>
            <person name="Lyhne E.K."/>
            <person name="Kogle M.E."/>
            <person name="Barry K."/>
            <person name="Clum A."/>
            <person name="Na H."/>
            <person name="Ledsgaard L."/>
            <person name="Lin J."/>
            <person name="Lipzen A."/>
            <person name="Kuo A."/>
            <person name="Riley R."/>
            <person name="Mondo S."/>
            <person name="LaButti K."/>
            <person name="Haridas S."/>
            <person name="Pangalinan J."/>
            <person name="Salamov A.A."/>
            <person name="Simmons B.A."/>
            <person name="Magnuson J.K."/>
            <person name="Chen J."/>
            <person name="Drula E."/>
            <person name="Henrissat B."/>
            <person name="Wiebenga A."/>
            <person name="Lubbers R.J."/>
            <person name="Gomes A.C."/>
            <person name="Makela M.R."/>
            <person name="Stajich J."/>
            <person name="Grigoriev I.V."/>
            <person name="Mortensen U.H."/>
            <person name="De vries R.P."/>
            <person name="Baker S.E."/>
            <person name="Andersen M.R."/>
        </authorList>
    </citation>
    <scope>NUCLEOTIDE SEQUENCE [LARGE SCALE GENOMIC DNA]</scope>
    <source>
        <strain evidence="2 3">CBS 600.67</strain>
    </source>
</reference>
<sequence>MHSKFFAGAFLGLFLSVAAQDSETNTEAPIITDNQLLSFYHATLLEKDNTTVYGGISISSRISSSASQIDVFIGGIPEDEYLNYHIHQYRVPADGNCYATGVHLDPYGRGQTPPCDITAPQTCEVGDLSGKHGPAFAPPGESFRVSYSDFFLSNNPEEPAYFGDLSWVVHGSGGERLTCGNFEELGFGHD</sequence>
<dbReference type="InterPro" id="IPR036423">
    <property type="entry name" value="SOD-like_Cu/Zn_dom_sf"/>
</dbReference>